<reference evidence="1 2" key="1">
    <citation type="submission" date="2020-04" db="EMBL/GenBank/DDBJ databases">
        <authorList>
            <person name="Laetsch R D."/>
            <person name="Stevens L."/>
            <person name="Kumar S."/>
            <person name="Blaxter L. M."/>
        </authorList>
    </citation>
    <scope>NUCLEOTIDE SEQUENCE [LARGE SCALE GENOMIC DNA]</scope>
</reference>
<keyword evidence="2" id="KW-1185">Reference proteome</keyword>
<evidence type="ECO:0000313" key="2">
    <source>
        <dbReference type="Proteomes" id="UP000494206"/>
    </source>
</evidence>
<dbReference type="OrthoDB" id="5795861at2759"/>
<name>A0A8S1ETP8_9PELO</name>
<dbReference type="PANTHER" id="PTHR31128:SF6">
    <property type="entry name" value="SH2 DOMAIN-CONTAINING PROTEIN"/>
    <property type="match status" value="1"/>
</dbReference>
<accession>A0A8S1ETP8</accession>
<evidence type="ECO:0008006" key="3">
    <source>
        <dbReference type="Google" id="ProtNLM"/>
    </source>
</evidence>
<comment type="caution">
    <text evidence="1">The sequence shown here is derived from an EMBL/GenBank/DDBJ whole genome shotgun (WGS) entry which is preliminary data.</text>
</comment>
<gene>
    <name evidence="1" type="ORF">CBOVIS_LOCUS9052</name>
</gene>
<protein>
    <recommendedName>
        <fullName evidence="3">SH2 domain-containing protein</fullName>
    </recommendedName>
</protein>
<dbReference type="AlphaFoldDB" id="A0A8S1ETP8"/>
<proteinExistence type="predicted"/>
<dbReference type="PANTHER" id="PTHR31128">
    <property type="entry name" value="PROTEIN CBR-CLEC-135-RELATED"/>
    <property type="match status" value="1"/>
</dbReference>
<dbReference type="Proteomes" id="UP000494206">
    <property type="component" value="Unassembled WGS sequence"/>
</dbReference>
<dbReference type="EMBL" id="CADEPM010000006">
    <property type="protein sequence ID" value="CAB3407072.1"/>
    <property type="molecule type" value="Genomic_DNA"/>
</dbReference>
<organism evidence="1 2">
    <name type="scientific">Caenorhabditis bovis</name>
    <dbReference type="NCBI Taxonomy" id="2654633"/>
    <lineage>
        <taxon>Eukaryota</taxon>
        <taxon>Metazoa</taxon>
        <taxon>Ecdysozoa</taxon>
        <taxon>Nematoda</taxon>
        <taxon>Chromadorea</taxon>
        <taxon>Rhabditida</taxon>
        <taxon>Rhabditina</taxon>
        <taxon>Rhabditomorpha</taxon>
        <taxon>Rhabditoidea</taxon>
        <taxon>Rhabditidae</taxon>
        <taxon>Peloderinae</taxon>
        <taxon>Caenorhabditis</taxon>
    </lineage>
</organism>
<evidence type="ECO:0000313" key="1">
    <source>
        <dbReference type="EMBL" id="CAB3407072.1"/>
    </source>
</evidence>
<sequence length="235" mass="27167">MANSNLENFEEARIAYEDFEAFARRLERNPGSPRIHGDPTDRNECNVRLGIKQKVFLCSSRVCTLDYRSPLSAFEELCHSLRKCGKSSQQEIKQGAYLGIITKEDSQKKINNNGQFAIYHRLPRSMAVRLSSKRFSNDDLEPLPTLYLNIVYKRTSGEYRHYPIIEIENIGADSKPQKLYQVIRKQESNQFLYGSDSRKAPEPLFTTIEKLLDHYSKFAYGYKFNEDGGIDVDVF</sequence>